<evidence type="ECO:0000313" key="1">
    <source>
        <dbReference type="EMBL" id="MBC3931078.1"/>
    </source>
</evidence>
<proteinExistence type="predicted"/>
<dbReference type="Proteomes" id="UP000654304">
    <property type="component" value="Unassembled WGS sequence"/>
</dbReference>
<gene>
    <name evidence="1" type="ORF">H8K43_05280</name>
</gene>
<keyword evidence="2" id="KW-1185">Reference proteome</keyword>
<protein>
    <submittedName>
        <fullName evidence="1">Uncharacterized protein</fullName>
    </submittedName>
</protein>
<sequence>MKNIALYAICLLLSGIIFLAGFLTGREQTGSAPAAAASCPANSDILMSDEQIPEEAGTPLPSLIRPQRVLM</sequence>
<name>A0ABR7A2Y0_9BURK</name>
<comment type="caution">
    <text evidence="1">The sequence shown here is derived from an EMBL/GenBank/DDBJ whole genome shotgun (WGS) entry which is preliminary data.</text>
</comment>
<organism evidence="1 2">
    <name type="scientific">Undibacterium curvum</name>
    <dbReference type="NCBI Taxonomy" id="2762294"/>
    <lineage>
        <taxon>Bacteria</taxon>
        <taxon>Pseudomonadati</taxon>
        <taxon>Pseudomonadota</taxon>
        <taxon>Betaproteobacteria</taxon>
        <taxon>Burkholderiales</taxon>
        <taxon>Oxalobacteraceae</taxon>
        <taxon>Undibacterium</taxon>
    </lineage>
</organism>
<dbReference type="EMBL" id="JACOGD010000002">
    <property type="protein sequence ID" value="MBC3931078.1"/>
    <property type="molecule type" value="Genomic_DNA"/>
</dbReference>
<accession>A0ABR7A2Y0</accession>
<evidence type="ECO:0000313" key="2">
    <source>
        <dbReference type="Proteomes" id="UP000654304"/>
    </source>
</evidence>
<reference evidence="1 2" key="1">
    <citation type="submission" date="2020-08" db="EMBL/GenBank/DDBJ databases">
        <title>Novel species isolated from subtropical streams in China.</title>
        <authorList>
            <person name="Lu H."/>
        </authorList>
    </citation>
    <scope>NUCLEOTIDE SEQUENCE [LARGE SCALE GENOMIC DNA]</scope>
    <source>
        <strain evidence="1 2">CY22W</strain>
    </source>
</reference>
<dbReference type="RefSeq" id="WP_186902859.1">
    <property type="nucleotide sequence ID" value="NZ_JACOGD010000002.1"/>
</dbReference>